<evidence type="ECO:0000313" key="1">
    <source>
        <dbReference type="EMBL" id="QJH99340.1"/>
    </source>
</evidence>
<protein>
    <submittedName>
        <fullName evidence="1">Uncharacterized protein</fullName>
    </submittedName>
</protein>
<sequence>MPDMPGRGQVPINPGSQAITQRGYQALYADNNIVLLIMPGRRCCGGEGMNTKGGYWQQYLEKNKAEIFQMYYTYSCPQIARIISKRMGEKITGNTIRNFLDTAGAPMRKRGGDTRKYREGM</sequence>
<organism evidence="1">
    <name type="scientific">viral metagenome</name>
    <dbReference type="NCBI Taxonomy" id="1070528"/>
    <lineage>
        <taxon>unclassified sequences</taxon>
        <taxon>metagenomes</taxon>
        <taxon>organismal metagenomes</taxon>
    </lineage>
</organism>
<reference evidence="1" key="1">
    <citation type="submission" date="2020-03" db="EMBL/GenBank/DDBJ databases">
        <title>The deep terrestrial virosphere.</title>
        <authorList>
            <person name="Holmfeldt K."/>
            <person name="Nilsson E."/>
            <person name="Simone D."/>
            <person name="Lopez-Fernandez M."/>
            <person name="Wu X."/>
            <person name="de Brujin I."/>
            <person name="Lundin D."/>
            <person name="Andersson A."/>
            <person name="Bertilsson S."/>
            <person name="Dopson M."/>
        </authorList>
    </citation>
    <scope>NUCLEOTIDE SEQUENCE</scope>
    <source>
        <strain evidence="1">TM448B01563</strain>
    </source>
</reference>
<proteinExistence type="predicted"/>
<name>A0A6M3XN13_9ZZZZ</name>
<dbReference type="AlphaFoldDB" id="A0A6M3XN13"/>
<gene>
    <name evidence="1" type="ORF">TM448B01563_0008</name>
</gene>
<dbReference type="EMBL" id="MT144783">
    <property type="protein sequence ID" value="QJH99340.1"/>
    <property type="molecule type" value="Genomic_DNA"/>
</dbReference>
<accession>A0A6M3XN13</accession>